<proteinExistence type="inferred from homology"/>
<keyword evidence="7" id="KW-1185">Reference proteome</keyword>
<accession>A0A319DM19</accession>
<dbReference type="Pfam" id="PF02752">
    <property type="entry name" value="Arrestin_C"/>
    <property type="match status" value="1"/>
</dbReference>
<dbReference type="InterPro" id="IPR014756">
    <property type="entry name" value="Ig_E-set"/>
</dbReference>
<dbReference type="VEuPathDB" id="FungiDB:BO71DRAFT_370645"/>
<reference evidence="6 7" key="1">
    <citation type="submission" date="2018-02" db="EMBL/GenBank/DDBJ databases">
        <title>The genomes of Aspergillus section Nigri reveals drivers in fungal speciation.</title>
        <authorList>
            <consortium name="DOE Joint Genome Institute"/>
            <person name="Vesth T.C."/>
            <person name="Nybo J."/>
            <person name="Theobald S."/>
            <person name="Brandl J."/>
            <person name="Frisvad J.C."/>
            <person name="Nielsen K.F."/>
            <person name="Lyhne E.K."/>
            <person name="Kogle M.E."/>
            <person name="Kuo A."/>
            <person name="Riley R."/>
            <person name="Clum A."/>
            <person name="Nolan M."/>
            <person name="Lipzen A."/>
            <person name="Salamov A."/>
            <person name="Henrissat B."/>
            <person name="Wiebenga A."/>
            <person name="De vries R.P."/>
            <person name="Grigoriev I.V."/>
            <person name="Mortensen U.H."/>
            <person name="Andersen M.R."/>
            <person name="Baker S.E."/>
        </authorList>
    </citation>
    <scope>NUCLEOTIDE SEQUENCE [LARGE SCALE GENOMIC DNA]</scope>
    <source>
        <strain evidence="6 7">CBS 707.79</strain>
    </source>
</reference>
<dbReference type="GO" id="GO:0030674">
    <property type="term" value="F:protein-macromolecule adaptor activity"/>
    <property type="evidence" value="ECO:0007669"/>
    <property type="project" value="TreeGrafter"/>
</dbReference>
<name>A0A319DM19_9EURO</name>
<comment type="similarity">
    <text evidence="1">Belongs to the arrestin family.</text>
</comment>
<dbReference type="OrthoDB" id="2333384at2759"/>
<organism evidence="6 7">
    <name type="scientific">Aspergillus ellipticus CBS 707.79</name>
    <dbReference type="NCBI Taxonomy" id="1448320"/>
    <lineage>
        <taxon>Eukaryota</taxon>
        <taxon>Fungi</taxon>
        <taxon>Dikarya</taxon>
        <taxon>Ascomycota</taxon>
        <taxon>Pezizomycotina</taxon>
        <taxon>Eurotiomycetes</taxon>
        <taxon>Eurotiomycetidae</taxon>
        <taxon>Eurotiales</taxon>
        <taxon>Aspergillaceae</taxon>
        <taxon>Aspergillus</taxon>
        <taxon>Aspergillus subgen. Circumdati</taxon>
    </lineage>
</organism>
<dbReference type="GO" id="GO:0005829">
    <property type="term" value="C:cytosol"/>
    <property type="evidence" value="ECO:0007669"/>
    <property type="project" value="TreeGrafter"/>
</dbReference>
<dbReference type="InterPro" id="IPR050357">
    <property type="entry name" value="Arrestin_domain-protein"/>
</dbReference>
<feature type="compositionally biased region" description="Basic and acidic residues" evidence="4">
    <location>
        <begin position="355"/>
        <end position="365"/>
    </location>
</feature>
<dbReference type="SMART" id="SM01017">
    <property type="entry name" value="Arrestin_C"/>
    <property type="match status" value="1"/>
</dbReference>
<evidence type="ECO:0000313" key="6">
    <source>
        <dbReference type="EMBL" id="PYH98625.1"/>
    </source>
</evidence>
<dbReference type="EMBL" id="KZ825809">
    <property type="protein sequence ID" value="PYH98625.1"/>
    <property type="molecule type" value="Genomic_DNA"/>
</dbReference>
<dbReference type="Gene3D" id="2.60.40.640">
    <property type="match status" value="1"/>
</dbReference>
<dbReference type="GO" id="GO:0031625">
    <property type="term" value="F:ubiquitin protein ligase binding"/>
    <property type="evidence" value="ECO:0007669"/>
    <property type="project" value="TreeGrafter"/>
</dbReference>
<keyword evidence="2" id="KW-0833">Ubl conjugation pathway</keyword>
<dbReference type="InterPro" id="IPR014752">
    <property type="entry name" value="Arrestin-like_C"/>
</dbReference>
<dbReference type="STRING" id="1448320.A0A319DM19"/>
<evidence type="ECO:0000256" key="4">
    <source>
        <dbReference type="SAM" id="MobiDB-lite"/>
    </source>
</evidence>
<protein>
    <submittedName>
        <fullName evidence="6">Arrestin domain-containing protein</fullName>
    </submittedName>
</protein>
<dbReference type="InterPro" id="IPR011021">
    <property type="entry name" value="Arrestin-like_N"/>
</dbReference>
<evidence type="ECO:0000256" key="3">
    <source>
        <dbReference type="ARBA" id="ARBA00038766"/>
    </source>
</evidence>
<feature type="domain" description="Arrestin C-terminal-like" evidence="5">
    <location>
        <begin position="183"/>
        <end position="324"/>
    </location>
</feature>
<dbReference type="PANTHER" id="PTHR11188:SF17">
    <property type="entry name" value="FI21816P1"/>
    <property type="match status" value="1"/>
</dbReference>
<evidence type="ECO:0000256" key="1">
    <source>
        <dbReference type="ARBA" id="ARBA00005298"/>
    </source>
</evidence>
<dbReference type="SUPFAM" id="SSF81296">
    <property type="entry name" value="E set domains"/>
    <property type="match status" value="1"/>
</dbReference>
<dbReference type="AlphaFoldDB" id="A0A319DM19"/>
<evidence type="ECO:0000313" key="7">
    <source>
        <dbReference type="Proteomes" id="UP000247810"/>
    </source>
</evidence>
<evidence type="ECO:0000259" key="5">
    <source>
        <dbReference type="SMART" id="SM01017"/>
    </source>
</evidence>
<dbReference type="GO" id="GO:0005886">
    <property type="term" value="C:plasma membrane"/>
    <property type="evidence" value="ECO:0007669"/>
    <property type="project" value="TreeGrafter"/>
</dbReference>
<sequence>MILSLFRPASPPQNAPTYFDIRLADNVIWLPGEDNSHKYYHVKGNVILCLNQPLCVKDIKLHFQGHRYMNWDRNFPDFSIKHQKMPLRERLFMHQIWSFLPFSQNPTPITIPAGNHEFQFQFCLPGQSPDSSQGLDDCYIRYHLKAQIRTVKGGIFDALRPVKVCRVYQSCLLPEAQAIERVWPDKVIYRATIPSSAYTFGSAIPVKFQFIPLLKGVRVEGIHSHLMESHKAIQPILGSRCRLIVRDEYHGPDWDEFDTLSDDEGYWYCTTRILQLPKNTRGCLQSASTGFLHVKHTLNIEIRLLNPDGHASAINLTWPIFIHFAAPSSLGDGATISALRSSMLGEASDNPLPHYNDHVLDRTPDEPPPETPLEEPDNREGLPDYGHCDSLTKIPSYSTAIRSGPPSPVPFLDDDD</sequence>
<dbReference type="Pfam" id="PF00339">
    <property type="entry name" value="Arrestin_N"/>
    <property type="match status" value="1"/>
</dbReference>
<evidence type="ECO:0000256" key="2">
    <source>
        <dbReference type="ARBA" id="ARBA00022786"/>
    </source>
</evidence>
<dbReference type="InterPro" id="IPR011022">
    <property type="entry name" value="Arrestin_C-like"/>
</dbReference>
<gene>
    <name evidence="6" type="ORF">BO71DRAFT_370645</name>
</gene>
<comment type="subunit">
    <text evidence="3">Interacts with hulA.</text>
</comment>
<dbReference type="GO" id="GO:0070086">
    <property type="term" value="P:ubiquitin-dependent endocytosis"/>
    <property type="evidence" value="ECO:0007669"/>
    <property type="project" value="TreeGrafter"/>
</dbReference>
<dbReference type="PANTHER" id="PTHR11188">
    <property type="entry name" value="ARRESTIN DOMAIN CONTAINING PROTEIN"/>
    <property type="match status" value="1"/>
</dbReference>
<dbReference type="Proteomes" id="UP000247810">
    <property type="component" value="Unassembled WGS sequence"/>
</dbReference>
<feature type="region of interest" description="Disordered" evidence="4">
    <location>
        <begin position="348"/>
        <end position="416"/>
    </location>
</feature>